<organism evidence="7 8">
    <name type="scientific">Pseudoalteromonas amylolytica</name>
    <dbReference type="NCBI Taxonomy" id="1859457"/>
    <lineage>
        <taxon>Bacteria</taxon>
        <taxon>Pseudomonadati</taxon>
        <taxon>Pseudomonadota</taxon>
        <taxon>Gammaproteobacteria</taxon>
        <taxon>Alteromonadales</taxon>
        <taxon>Pseudoalteromonadaceae</taxon>
        <taxon>Pseudoalteromonas</taxon>
    </lineage>
</organism>
<dbReference type="Proteomes" id="UP000179786">
    <property type="component" value="Unassembled WGS sequence"/>
</dbReference>
<proteinExistence type="predicted"/>
<dbReference type="RefSeq" id="WP_070983994.1">
    <property type="nucleotide sequence ID" value="NZ_MKJU01000022.1"/>
</dbReference>
<dbReference type="CDD" id="cd08041">
    <property type="entry name" value="OBF_kDNA_ligase_like"/>
    <property type="match status" value="1"/>
</dbReference>
<keyword evidence="8" id="KW-1185">Reference proteome</keyword>
<gene>
    <name evidence="7" type="ORF">BET10_07685</name>
</gene>
<dbReference type="GO" id="GO:0006260">
    <property type="term" value="P:DNA replication"/>
    <property type="evidence" value="ECO:0007669"/>
    <property type="project" value="UniProtKB-KW"/>
</dbReference>
<evidence type="ECO:0000256" key="5">
    <source>
        <dbReference type="SAM" id="SignalP"/>
    </source>
</evidence>
<dbReference type="PANTHER" id="PTHR47810:SF1">
    <property type="entry name" value="DNA LIGASE B"/>
    <property type="match status" value="1"/>
</dbReference>
<keyword evidence="3" id="KW-0227">DNA damage</keyword>
<feature type="signal peptide" evidence="5">
    <location>
        <begin position="1"/>
        <end position="22"/>
    </location>
</feature>
<dbReference type="InterPro" id="IPR012340">
    <property type="entry name" value="NA-bd_OB-fold"/>
</dbReference>
<evidence type="ECO:0000313" key="8">
    <source>
        <dbReference type="Proteomes" id="UP000179786"/>
    </source>
</evidence>
<dbReference type="Gene3D" id="3.30.1490.70">
    <property type="match status" value="1"/>
</dbReference>
<dbReference type="AlphaFoldDB" id="A0A1S1MWR7"/>
<keyword evidence="4" id="KW-0234">DNA repair</keyword>
<evidence type="ECO:0000259" key="6">
    <source>
        <dbReference type="Pfam" id="PF14743"/>
    </source>
</evidence>
<protein>
    <submittedName>
        <fullName evidence="7">DNA ligase</fullName>
    </submittedName>
</protein>
<keyword evidence="2" id="KW-0235">DNA replication</keyword>
<evidence type="ECO:0000256" key="1">
    <source>
        <dbReference type="ARBA" id="ARBA00022598"/>
    </source>
</evidence>
<dbReference type="Gene3D" id="2.40.50.140">
    <property type="entry name" value="Nucleic acid-binding proteins"/>
    <property type="match status" value="1"/>
</dbReference>
<dbReference type="EMBL" id="MKJU01000022">
    <property type="protein sequence ID" value="OHU92191.1"/>
    <property type="molecule type" value="Genomic_DNA"/>
</dbReference>
<dbReference type="GO" id="GO:0016874">
    <property type="term" value="F:ligase activity"/>
    <property type="evidence" value="ECO:0007669"/>
    <property type="project" value="UniProtKB-KW"/>
</dbReference>
<dbReference type="SUPFAM" id="SSF56091">
    <property type="entry name" value="DNA ligase/mRNA capping enzyme, catalytic domain"/>
    <property type="match status" value="1"/>
</dbReference>
<evidence type="ECO:0000256" key="4">
    <source>
        <dbReference type="ARBA" id="ARBA00023204"/>
    </source>
</evidence>
<feature type="chain" id="PRO_5010379682" evidence="5">
    <location>
        <begin position="23"/>
        <end position="278"/>
    </location>
</feature>
<evidence type="ECO:0000313" key="7">
    <source>
        <dbReference type="EMBL" id="OHU92191.1"/>
    </source>
</evidence>
<keyword evidence="5" id="KW-0732">Signal</keyword>
<name>A0A1S1MWR7_9GAMM</name>
<dbReference type="Pfam" id="PF14743">
    <property type="entry name" value="DNA_ligase_OB_2"/>
    <property type="match status" value="1"/>
</dbReference>
<dbReference type="SUPFAM" id="SSF50249">
    <property type="entry name" value="Nucleic acid-binding proteins"/>
    <property type="match status" value="1"/>
</dbReference>
<dbReference type="GO" id="GO:0006281">
    <property type="term" value="P:DNA repair"/>
    <property type="evidence" value="ECO:0007669"/>
    <property type="project" value="UniProtKB-KW"/>
</dbReference>
<dbReference type="OrthoDB" id="9782700at2"/>
<dbReference type="NCBIfam" id="NF006592">
    <property type="entry name" value="PRK09125.1"/>
    <property type="match status" value="1"/>
</dbReference>
<dbReference type="Gene3D" id="3.30.470.30">
    <property type="entry name" value="DNA ligase/mRNA capping enzyme"/>
    <property type="match status" value="1"/>
</dbReference>
<accession>A0A1S1MWR7</accession>
<dbReference type="InterPro" id="IPR050326">
    <property type="entry name" value="NAD_dep_DNA_ligaseB"/>
</dbReference>
<dbReference type="PANTHER" id="PTHR47810">
    <property type="entry name" value="DNA LIGASE"/>
    <property type="match status" value="1"/>
</dbReference>
<comment type="caution">
    <text evidence="7">The sequence shown here is derived from an EMBL/GenBank/DDBJ whole genome shotgun (WGS) entry which is preliminary data.</text>
</comment>
<dbReference type="InterPro" id="IPR029319">
    <property type="entry name" value="DNA_ligase_OB"/>
</dbReference>
<sequence>MKVWILLLISHLCILSTSKAHSPPSVELANTYHESTPIAHYLVSEKFDGVRAIWNGSELLTRGGFRINAPKWFTQPLGSMSLDGELWSGYQAFAFVSALVRSKQGSDEDWQKVRYLVFDAPHPSMPFVKRYQRYQDELNRISAAHLQAIKQYDFTSNKELNGYYHKVLARGGEGVMLHRKGAVHRAGRSDNVLKYKPYIDAEAIVIGYTPGKGKYLGMVGALKVRNTQGIEFKVGSGLSDKLRRQPPTIGTQITYRYQGFTKHGKPRFARFLRVREWL</sequence>
<keyword evidence="1 7" id="KW-0436">Ligase</keyword>
<evidence type="ECO:0000256" key="3">
    <source>
        <dbReference type="ARBA" id="ARBA00022763"/>
    </source>
</evidence>
<evidence type="ECO:0000256" key="2">
    <source>
        <dbReference type="ARBA" id="ARBA00022705"/>
    </source>
</evidence>
<dbReference type="CDD" id="cd07896">
    <property type="entry name" value="Adenylation_kDNA_ligase_like"/>
    <property type="match status" value="1"/>
</dbReference>
<reference evidence="7 8" key="1">
    <citation type="submission" date="2016-09" db="EMBL/GenBank/DDBJ databases">
        <title>Pseudoalteromonas amylolytica sp. nov., isolated from the surface seawater.</title>
        <authorList>
            <person name="Wu Y.-H."/>
            <person name="Cheng H."/>
            <person name="Jin X.-B."/>
            <person name="Wang C.-S."/>
            <person name="Xu X.-W."/>
        </authorList>
    </citation>
    <scope>NUCLEOTIDE SEQUENCE [LARGE SCALE GENOMIC DNA]</scope>
    <source>
        <strain evidence="7 8">JW1</strain>
    </source>
</reference>
<dbReference type="STRING" id="1859457.BET10_07685"/>
<feature type="domain" description="DNA ligase OB-like" evidence="6">
    <location>
        <begin position="210"/>
        <end position="275"/>
    </location>
</feature>